<name>A0AAX6GQH7_IRIPA</name>
<protein>
    <submittedName>
        <fullName evidence="2">Protein LURP-one-related 10-like</fullName>
    </submittedName>
</protein>
<dbReference type="InterPro" id="IPR025659">
    <property type="entry name" value="Tubby-like_C"/>
</dbReference>
<dbReference type="AlphaFoldDB" id="A0AAX6GQH7"/>
<dbReference type="Proteomes" id="UP001140949">
    <property type="component" value="Unassembled WGS sequence"/>
</dbReference>
<evidence type="ECO:0000256" key="1">
    <source>
        <dbReference type="ARBA" id="ARBA00005437"/>
    </source>
</evidence>
<dbReference type="InterPro" id="IPR038595">
    <property type="entry name" value="LOR_sf"/>
</dbReference>
<evidence type="ECO:0000313" key="2">
    <source>
        <dbReference type="EMBL" id="KAJ6831036.1"/>
    </source>
</evidence>
<dbReference type="PANTHER" id="PTHR31087">
    <property type="match status" value="1"/>
</dbReference>
<dbReference type="Gene3D" id="2.40.160.200">
    <property type="entry name" value="LURP1-related"/>
    <property type="match status" value="1"/>
</dbReference>
<organism evidence="2 3">
    <name type="scientific">Iris pallida</name>
    <name type="common">Sweet iris</name>
    <dbReference type="NCBI Taxonomy" id="29817"/>
    <lineage>
        <taxon>Eukaryota</taxon>
        <taxon>Viridiplantae</taxon>
        <taxon>Streptophyta</taxon>
        <taxon>Embryophyta</taxon>
        <taxon>Tracheophyta</taxon>
        <taxon>Spermatophyta</taxon>
        <taxon>Magnoliopsida</taxon>
        <taxon>Liliopsida</taxon>
        <taxon>Asparagales</taxon>
        <taxon>Iridaceae</taxon>
        <taxon>Iridoideae</taxon>
        <taxon>Irideae</taxon>
        <taxon>Iris</taxon>
    </lineage>
</organism>
<dbReference type="Pfam" id="PF04525">
    <property type="entry name" value="LOR"/>
    <property type="match status" value="1"/>
</dbReference>
<proteinExistence type="inferred from homology"/>
<dbReference type="InterPro" id="IPR007612">
    <property type="entry name" value="LOR"/>
</dbReference>
<accession>A0AAX6GQH7</accession>
<reference evidence="2" key="2">
    <citation type="submission" date="2023-04" db="EMBL/GenBank/DDBJ databases">
        <authorList>
            <person name="Bruccoleri R.E."/>
            <person name="Oakeley E.J."/>
            <person name="Faust A.-M."/>
            <person name="Dessus-Babus S."/>
            <person name="Altorfer M."/>
            <person name="Burckhardt D."/>
            <person name="Oertli M."/>
            <person name="Naumann U."/>
            <person name="Petersen F."/>
            <person name="Wong J."/>
        </authorList>
    </citation>
    <scope>NUCLEOTIDE SEQUENCE</scope>
    <source>
        <strain evidence="2">GSM-AAB239-AS_SAM_17_03QT</strain>
        <tissue evidence="2">Leaf</tissue>
    </source>
</reference>
<reference evidence="2" key="1">
    <citation type="journal article" date="2023" name="GigaByte">
        <title>Genome assembly of the bearded iris, Iris pallida Lam.</title>
        <authorList>
            <person name="Bruccoleri R.E."/>
            <person name="Oakeley E.J."/>
            <person name="Faust A.M.E."/>
            <person name="Altorfer M."/>
            <person name="Dessus-Babus S."/>
            <person name="Burckhardt D."/>
            <person name="Oertli M."/>
            <person name="Naumann U."/>
            <person name="Petersen F."/>
            <person name="Wong J."/>
        </authorList>
    </citation>
    <scope>NUCLEOTIDE SEQUENCE</scope>
    <source>
        <strain evidence="2">GSM-AAB239-AS_SAM_17_03QT</strain>
    </source>
</reference>
<gene>
    <name evidence="2" type="ORF">M6B38_351925</name>
</gene>
<comment type="similarity">
    <text evidence="1">Belongs to the LOR family.</text>
</comment>
<evidence type="ECO:0000313" key="3">
    <source>
        <dbReference type="Proteomes" id="UP001140949"/>
    </source>
</evidence>
<dbReference type="SUPFAM" id="SSF54518">
    <property type="entry name" value="Tubby C-terminal domain-like"/>
    <property type="match status" value="1"/>
</dbReference>
<sequence>MAGPSNATAPPPPPPPPPPAVLAAPVAVLDPRYCVDYPVDMTITQKALSLTDGDYSIVDINGNVLFKVKGKVLSIHGQRALIDAAGNTVLTMRGKIRSMHDRWKIFRGVSTDEKDLLFSVKKSKFIQLKTQLNVYLATNTSETVPDFQVRGNRHERSCTIYLGESNSNVIIAQMREQYTFKNVISGRDMFGVTVYPKVDYAFIAALIIILDDIDHSEEA</sequence>
<dbReference type="PANTHER" id="PTHR31087:SF58">
    <property type="entry name" value="OS07G0230700 PROTEIN"/>
    <property type="match status" value="1"/>
</dbReference>
<keyword evidence="3" id="KW-1185">Reference proteome</keyword>
<dbReference type="EMBL" id="JANAVB010017065">
    <property type="protein sequence ID" value="KAJ6831036.1"/>
    <property type="molecule type" value="Genomic_DNA"/>
</dbReference>
<comment type="caution">
    <text evidence="2">The sequence shown here is derived from an EMBL/GenBank/DDBJ whole genome shotgun (WGS) entry which is preliminary data.</text>
</comment>